<protein>
    <submittedName>
        <fullName evidence="1">XP_028592043.1uncharacterized protein C8orf76 homolog isoform X2</fullName>
    </submittedName>
</protein>
<dbReference type="Proteomes" id="UP001178461">
    <property type="component" value="Chromosome 7"/>
</dbReference>
<sequence>MALPFDFEESVFEGRCREGKGRGSASPSLGYSPRCCEPEWFCEETDWDDDAECVNIKKFRGDLAYKQREFKALCEYSGCLVLLPPSNAAMRRDVQESQARCFAHLGRHKEALEIAETLRLGATNTDHITTVLGLQLAIYQTLERVEEIIGCLQPLILLHPFHPGNWKLLAEAYAKLLEFPAPLSLSEADLLQPDRLTAGNCLKASAEECRSQCCQKDSSRKGSSLQFSPWTNNSFGSCEERQTEKGHFGALGRTKALLHATKAAVPDSSGQEGSKDLWIYACASFIRARLLLQLMQSNQSSFALERNLKAQQEIEDKITSFGVKGDALFLMTEVMGEDLVPEKLKEDAQGEVKCLGASTLASMMTVTAVEFERKWFQKLRDQLPHLDCHT</sequence>
<reference evidence="1" key="1">
    <citation type="submission" date="2022-12" db="EMBL/GenBank/DDBJ databases">
        <authorList>
            <person name="Alioto T."/>
            <person name="Alioto T."/>
            <person name="Gomez Garrido J."/>
        </authorList>
    </citation>
    <scope>NUCLEOTIDE SEQUENCE</scope>
</reference>
<accession>A0AA35KLB8</accession>
<evidence type="ECO:0000313" key="1">
    <source>
        <dbReference type="EMBL" id="CAI5779043.1"/>
    </source>
</evidence>
<evidence type="ECO:0000313" key="2">
    <source>
        <dbReference type="Proteomes" id="UP001178461"/>
    </source>
</evidence>
<keyword evidence="2" id="KW-1185">Reference proteome</keyword>
<dbReference type="InterPro" id="IPR041404">
    <property type="entry name" value="DUF5588"/>
</dbReference>
<dbReference type="EMBL" id="OX395132">
    <property type="protein sequence ID" value="CAI5779043.1"/>
    <property type="molecule type" value="Genomic_DNA"/>
</dbReference>
<dbReference type="AlphaFoldDB" id="A0AA35KLB8"/>
<organism evidence="1 2">
    <name type="scientific">Podarcis lilfordi</name>
    <name type="common">Lilford's wall lizard</name>
    <dbReference type="NCBI Taxonomy" id="74358"/>
    <lineage>
        <taxon>Eukaryota</taxon>
        <taxon>Metazoa</taxon>
        <taxon>Chordata</taxon>
        <taxon>Craniata</taxon>
        <taxon>Vertebrata</taxon>
        <taxon>Euteleostomi</taxon>
        <taxon>Lepidosauria</taxon>
        <taxon>Squamata</taxon>
        <taxon>Bifurcata</taxon>
        <taxon>Unidentata</taxon>
        <taxon>Episquamata</taxon>
        <taxon>Laterata</taxon>
        <taxon>Lacertibaenia</taxon>
        <taxon>Lacertidae</taxon>
        <taxon>Podarcis</taxon>
    </lineage>
</organism>
<name>A0AA35KLB8_9SAUR</name>
<dbReference type="Pfam" id="PF17826">
    <property type="entry name" value="DUF5588"/>
    <property type="match status" value="1"/>
</dbReference>
<proteinExistence type="predicted"/>
<dbReference type="PANTHER" id="PTHR31919">
    <property type="entry name" value="ZINC FINGERS AND HOMEOBOXES PROTEIN 1, ISOFORM 2"/>
    <property type="match status" value="1"/>
</dbReference>
<gene>
    <name evidence="1" type="ORF">PODLI_1B005535</name>
</gene>
<dbReference type="PANTHER" id="PTHR31919:SF1">
    <property type="entry name" value="ZINC FINGERS AND HOMEOBOXES PROTEIN 1, ISOFORM 2"/>
    <property type="match status" value="1"/>
</dbReference>